<protein>
    <submittedName>
        <fullName evidence="1">Uncharacterized protein</fullName>
    </submittedName>
</protein>
<dbReference type="RefSeq" id="WP_378222880.1">
    <property type="nucleotide sequence ID" value="NZ_JBHRTK010000016.1"/>
</dbReference>
<gene>
    <name evidence="1" type="ORF">ACFOHJ_17815</name>
</gene>
<reference evidence="2" key="1">
    <citation type="journal article" date="2019" name="Int. J. Syst. Evol. Microbiol.">
        <title>The Global Catalogue of Microorganisms (GCM) 10K type strain sequencing project: providing services to taxonomists for standard genome sequencing and annotation.</title>
        <authorList>
            <consortium name="The Broad Institute Genomics Platform"/>
            <consortium name="The Broad Institute Genome Sequencing Center for Infectious Disease"/>
            <person name="Wu L."/>
            <person name="Ma J."/>
        </authorList>
    </citation>
    <scope>NUCLEOTIDE SEQUENCE [LARGE SCALE GENOMIC DNA]</scope>
    <source>
        <strain evidence="2">KCTC 52165</strain>
    </source>
</reference>
<comment type="caution">
    <text evidence="1">The sequence shown here is derived from an EMBL/GenBank/DDBJ whole genome shotgun (WGS) entry which is preliminary data.</text>
</comment>
<organism evidence="1 2">
    <name type="scientific">Aquamicrobium soli</name>
    <dbReference type="NCBI Taxonomy" id="1811518"/>
    <lineage>
        <taxon>Bacteria</taxon>
        <taxon>Pseudomonadati</taxon>
        <taxon>Pseudomonadota</taxon>
        <taxon>Alphaproteobacteria</taxon>
        <taxon>Hyphomicrobiales</taxon>
        <taxon>Phyllobacteriaceae</taxon>
        <taxon>Aquamicrobium</taxon>
    </lineage>
</organism>
<accession>A0ABV7KCQ0</accession>
<evidence type="ECO:0000313" key="1">
    <source>
        <dbReference type="EMBL" id="MFC3208083.1"/>
    </source>
</evidence>
<evidence type="ECO:0000313" key="2">
    <source>
        <dbReference type="Proteomes" id="UP001595583"/>
    </source>
</evidence>
<dbReference type="EMBL" id="JBHRTK010000016">
    <property type="protein sequence ID" value="MFC3208083.1"/>
    <property type="molecule type" value="Genomic_DNA"/>
</dbReference>
<sequence length="64" mass="6980">MMAGEREILATPPKIAISVLFDTVTVELICGDEYAAQVTYEDIVDRLQRGEGLTLSVKQAEPSP</sequence>
<name>A0ABV7KCQ0_9HYPH</name>
<keyword evidence="2" id="KW-1185">Reference proteome</keyword>
<proteinExistence type="predicted"/>
<dbReference type="Proteomes" id="UP001595583">
    <property type="component" value="Unassembled WGS sequence"/>
</dbReference>